<dbReference type="RefSeq" id="YP_006489237.1">
    <property type="nucleotide sequence ID" value="NC_018088.1"/>
</dbReference>
<dbReference type="KEGG" id="vg:13165468"/>
<name>I3UMD2_9CAUD</name>
<evidence type="ECO:0000313" key="2">
    <source>
        <dbReference type="Proteomes" id="UP000005266"/>
    </source>
</evidence>
<sequence>MQNTNYSHRKSSQAGKVPAPELLRVGEIAVNLTDKKIFSKDEDGRVISFFDNDTTAENTFLMEDAADAKRTILGDGGSVGLDPEGYSYNISADSTISVAEIRYSTGGNLWQLSVTDINAKTFPTELINGKKVDVEYDGVPLGRFTISATANGSTLVNLDWTGLDVDPNTVNTVKFTPVAAVYKDFEANEAWVNDGTNFRPIKVVLPAPNDGKQYVWQNDDWAEVVITSGGGGKMEDADDAELLPTGYTVATYATSTTWDSSPLAKKFAAVSDNGVTVNLQEYVGKSMDVSIDGGLTYTTVIFFDSATPTENVVGWVGMPSSGALSIKVPLATTIPLKKNDAWVHDGSKFVPQEIVPTLVVTSFPTDPLPNTLYIKVGG</sequence>
<dbReference type="Proteomes" id="UP000005266">
    <property type="component" value="Segment"/>
</dbReference>
<keyword evidence="2" id="KW-1185">Reference proteome</keyword>
<gene>
    <name evidence="1" type="ORF">COPG_00051</name>
</gene>
<dbReference type="GeneID" id="13165468"/>
<organism evidence="1 2">
    <name type="scientific">Colwellia phage 9A</name>
    <dbReference type="NCBI Taxonomy" id="765765"/>
    <lineage>
        <taxon>Viruses</taxon>
        <taxon>Duplodnaviria</taxon>
        <taxon>Heunggongvirae</taxon>
        <taxon>Uroviricota</taxon>
        <taxon>Caudoviricetes</taxon>
        <taxon>Franklinbayvirus</taxon>
        <taxon>Franklinbayvirus fv9A</taxon>
    </lineage>
</organism>
<accession>I3UMD2</accession>
<dbReference type="OrthoDB" id="94at10239"/>
<dbReference type="EMBL" id="HQ317390">
    <property type="protein sequence ID" value="AFK66647.1"/>
    <property type="molecule type" value="Genomic_DNA"/>
</dbReference>
<proteinExistence type="predicted"/>
<protein>
    <submittedName>
        <fullName evidence="1">Uncharacterized protein</fullName>
    </submittedName>
</protein>
<reference evidence="1 2" key="1">
    <citation type="journal article" date="2013" name="Extremophiles">
        <title>Genomic analysis of cold-active Colwelliaphage 9A and psychrophilic phage-host interactions.</title>
        <authorList>
            <person name="Colangelo-Lillis J.R."/>
            <person name="Deming J.W."/>
        </authorList>
    </citation>
    <scope>NUCLEOTIDE SEQUENCE [LARGE SCALE GENOMIC DNA]</scope>
    <source>
        <strain evidence="1">9A</strain>
    </source>
</reference>
<evidence type="ECO:0000313" key="1">
    <source>
        <dbReference type="EMBL" id="AFK66647.1"/>
    </source>
</evidence>